<gene>
    <name evidence="1" type="ORF">NIES3787_24790</name>
</gene>
<organism evidence="1 2">
    <name type="scientific">Microcystis aeruginosa NIES-3787</name>
    <dbReference type="NCBI Taxonomy" id="2517782"/>
    <lineage>
        <taxon>Bacteria</taxon>
        <taxon>Bacillati</taxon>
        <taxon>Cyanobacteriota</taxon>
        <taxon>Cyanophyceae</taxon>
        <taxon>Oscillatoriophycideae</taxon>
        <taxon>Chroococcales</taxon>
        <taxon>Microcystaceae</taxon>
        <taxon>Microcystis</taxon>
    </lineage>
</organism>
<dbReference type="AlphaFoldDB" id="A0A6H9GGB9"/>
<name>A0A6H9GGB9_MICAE</name>
<evidence type="ECO:0000313" key="1">
    <source>
        <dbReference type="EMBL" id="GCL46780.1"/>
    </source>
</evidence>
<accession>A0A6H9GGB9</accession>
<proteinExistence type="predicted"/>
<reference evidence="1 2" key="1">
    <citation type="submission" date="2019-02" db="EMBL/GenBank/DDBJ databases">
        <title>Draft genome sequence of Arthrospira platensis NIES-3787.</title>
        <authorList>
            <person name="Yamaguchi H."/>
            <person name="Suzuki S."/>
            <person name="Kawachi M."/>
        </authorList>
    </citation>
    <scope>NUCLEOTIDE SEQUENCE [LARGE SCALE GENOMIC DNA]</scope>
    <source>
        <strain evidence="1 2">NIES-3787</strain>
    </source>
</reference>
<evidence type="ECO:0000313" key="2">
    <source>
        <dbReference type="Proteomes" id="UP000438874"/>
    </source>
</evidence>
<sequence>MKFKFDVFAEQAIHLDFFGLKVICSITFDTRISFILSNGNL</sequence>
<dbReference type="Proteomes" id="UP000438874">
    <property type="component" value="Unassembled WGS sequence"/>
</dbReference>
<dbReference type="RefSeq" id="WP_261779567.1">
    <property type="nucleotide sequence ID" value="NZ_BJCH01000026.1"/>
</dbReference>
<comment type="caution">
    <text evidence="1">The sequence shown here is derived from an EMBL/GenBank/DDBJ whole genome shotgun (WGS) entry which is preliminary data.</text>
</comment>
<protein>
    <submittedName>
        <fullName evidence="1">Uncharacterized protein</fullName>
    </submittedName>
</protein>
<dbReference type="EMBL" id="BJCH01000026">
    <property type="protein sequence ID" value="GCL46780.1"/>
    <property type="molecule type" value="Genomic_DNA"/>
</dbReference>